<keyword evidence="5" id="KW-1185">Reference proteome</keyword>
<dbReference type="OrthoDB" id="6097085at2759"/>
<dbReference type="PROSITE" id="PS50222">
    <property type="entry name" value="EF_HAND_2"/>
    <property type="match status" value="2"/>
</dbReference>
<feature type="signal peptide" evidence="2">
    <location>
        <begin position="1"/>
        <end position="16"/>
    </location>
</feature>
<reference evidence="4 5" key="1">
    <citation type="journal article" date="2017" name="Nat. Ecol. Evol.">
        <title>Scallop genome provides insights into evolution of bilaterian karyotype and development.</title>
        <authorList>
            <person name="Wang S."/>
            <person name="Zhang J."/>
            <person name="Jiao W."/>
            <person name="Li J."/>
            <person name="Xun X."/>
            <person name="Sun Y."/>
            <person name="Guo X."/>
            <person name="Huan P."/>
            <person name="Dong B."/>
            <person name="Zhang L."/>
            <person name="Hu X."/>
            <person name="Sun X."/>
            <person name="Wang J."/>
            <person name="Zhao C."/>
            <person name="Wang Y."/>
            <person name="Wang D."/>
            <person name="Huang X."/>
            <person name="Wang R."/>
            <person name="Lv J."/>
            <person name="Li Y."/>
            <person name="Zhang Z."/>
            <person name="Liu B."/>
            <person name="Lu W."/>
            <person name="Hui Y."/>
            <person name="Liang J."/>
            <person name="Zhou Z."/>
            <person name="Hou R."/>
            <person name="Li X."/>
            <person name="Liu Y."/>
            <person name="Li H."/>
            <person name="Ning X."/>
            <person name="Lin Y."/>
            <person name="Zhao L."/>
            <person name="Xing Q."/>
            <person name="Dou J."/>
            <person name="Li Y."/>
            <person name="Mao J."/>
            <person name="Guo H."/>
            <person name="Dou H."/>
            <person name="Li T."/>
            <person name="Mu C."/>
            <person name="Jiang W."/>
            <person name="Fu Q."/>
            <person name="Fu X."/>
            <person name="Miao Y."/>
            <person name="Liu J."/>
            <person name="Yu Q."/>
            <person name="Li R."/>
            <person name="Liao H."/>
            <person name="Li X."/>
            <person name="Kong Y."/>
            <person name="Jiang Z."/>
            <person name="Chourrout D."/>
            <person name="Li R."/>
            <person name="Bao Z."/>
        </authorList>
    </citation>
    <scope>NUCLEOTIDE SEQUENCE [LARGE SCALE GENOMIC DNA]</scope>
    <source>
        <strain evidence="4 5">PY_sf001</strain>
    </source>
</reference>
<dbReference type="InterPro" id="IPR011992">
    <property type="entry name" value="EF-hand-dom_pair"/>
</dbReference>
<dbReference type="AlphaFoldDB" id="A0A210QV33"/>
<gene>
    <name evidence="4" type="ORF">KP79_PYT04064</name>
</gene>
<protein>
    <submittedName>
        <fullName evidence="4">Insoluble matrix shell protein 5</fullName>
    </submittedName>
</protein>
<evidence type="ECO:0000256" key="2">
    <source>
        <dbReference type="SAM" id="SignalP"/>
    </source>
</evidence>
<dbReference type="Gene3D" id="1.10.238.10">
    <property type="entry name" value="EF-hand"/>
    <property type="match status" value="2"/>
</dbReference>
<evidence type="ECO:0000259" key="3">
    <source>
        <dbReference type="PROSITE" id="PS50222"/>
    </source>
</evidence>
<sequence length="153" mass="16890">MLSLLVVCALVASVLSNSEPQREVILFDKADGDNDGQLSRAELDNIFLAFDVNHDREVTNSEFENDWTVLYNLGAPLEARTLFIKADTNDDGHITDADLPQIFTFFDTNKDASISLDEFLTQWGELKNAPVDSIIVPVATTPSPEPPTSSHTH</sequence>
<organism evidence="4 5">
    <name type="scientific">Mizuhopecten yessoensis</name>
    <name type="common">Japanese scallop</name>
    <name type="synonym">Patinopecten yessoensis</name>
    <dbReference type="NCBI Taxonomy" id="6573"/>
    <lineage>
        <taxon>Eukaryota</taxon>
        <taxon>Metazoa</taxon>
        <taxon>Spiralia</taxon>
        <taxon>Lophotrochozoa</taxon>
        <taxon>Mollusca</taxon>
        <taxon>Bivalvia</taxon>
        <taxon>Autobranchia</taxon>
        <taxon>Pteriomorphia</taxon>
        <taxon>Pectinida</taxon>
        <taxon>Pectinoidea</taxon>
        <taxon>Pectinidae</taxon>
        <taxon>Mizuhopecten</taxon>
    </lineage>
</organism>
<evidence type="ECO:0000313" key="4">
    <source>
        <dbReference type="EMBL" id="OWF52599.1"/>
    </source>
</evidence>
<feature type="domain" description="EF-hand" evidence="3">
    <location>
        <begin position="94"/>
        <end position="129"/>
    </location>
</feature>
<evidence type="ECO:0000256" key="1">
    <source>
        <dbReference type="ARBA" id="ARBA00022837"/>
    </source>
</evidence>
<feature type="domain" description="EF-hand" evidence="3">
    <location>
        <begin position="38"/>
        <end position="73"/>
    </location>
</feature>
<evidence type="ECO:0000313" key="5">
    <source>
        <dbReference type="Proteomes" id="UP000242188"/>
    </source>
</evidence>
<feature type="chain" id="PRO_5013075182" evidence="2">
    <location>
        <begin position="17"/>
        <end position="153"/>
    </location>
</feature>
<proteinExistence type="predicted"/>
<name>A0A210QV33_MIZYE</name>
<dbReference type="SMART" id="SM00054">
    <property type="entry name" value="EFh"/>
    <property type="match status" value="2"/>
</dbReference>
<dbReference type="PROSITE" id="PS00018">
    <property type="entry name" value="EF_HAND_1"/>
    <property type="match status" value="1"/>
</dbReference>
<comment type="caution">
    <text evidence="4">The sequence shown here is derived from an EMBL/GenBank/DDBJ whole genome shotgun (WGS) entry which is preliminary data.</text>
</comment>
<dbReference type="SUPFAM" id="SSF47473">
    <property type="entry name" value="EF-hand"/>
    <property type="match status" value="1"/>
</dbReference>
<dbReference type="Pfam" id="PF13202">
    <property type="entry name" value="EF-hand_5"/>
    <property type="match status" value="3"/>
</dbReference>
<accession>A0A210QV33</accession>
<keyword evidence="2" id="KW-0732">Signal</keyword>
<dbReference type="InterPro" id="IPR018247">
    <property type="entry name" value="EF_Hand_1_Ca_BS"/>
</dbReference>
<dbReference type="GO" id="GO:0005509">
    <property type="term" value="F:calcium ion binding"/>
    <property type="evidence" value="ECO:0007669"/>
    <property type="project" value="InterPro"/>
</dbReference>
<keyword evidence="1" id="KW-0106">Calcium</keyword>
<dbReference type="EMBL" id="NEDP02001728">
    <property type="protein sequence ID" value="OWF52599.1"/>
    <property type="molecule type" value="Genomic_DNA"/>
</dbReference>
<dbReference type="STRING" id="6573.A0A210QV33"/>
<dbReference type="InterPro" id="IPR002048">
    <property type="entry name" value="EF_hand_dom"/>
</dbReference>
<dbReference type="Proteomes" id="UP000242188">
    <property type="component" value="Unassembled WGS sequence"/>
</dbReference>